<dbReference type="InterPro" id="IPR011322">
    <property type="entry name" value="N-reg_PII-like_a/b"/>
</dbReference>
<evidence type="ECO:0000313" key="2">
    <source>
        <dbReference type="EMBL" id="CAA9499186.1"/>
    </source>
</evidence>
<gene>
    <name evidence="2" type="ORF">AVDCRST_MAG67-1738</name>
</gene>
<protein>
    <recommendedName>
        <fullName evidence="3">DUF2007 domain-containing protein</fullName>
    </recommendedName>
</protein>
<keyword evidence="1" id="KW-1133">Transmembrane helix</keyword>
<evidence type="ECO:0000256" key="1">
    <source>
        <dbReference type="SAM" id="Phobius"/>
    </source>
</evidence>
<proteinExistence type="predicted"/>
<keyword evidence="1" id="KW-0472">Membrane</keyword>
<reference evidence="2" key="1">
    <citation type="submission" date="2020-02" db="EMBL/GenBank/DDBJ databases">
        <authorList>
            <person name="Meier V. D."/>
        </authorList>
    </citation>
    <scope>NUCLEOTIDE SEQUENCE</scope>
    <source>
        <strain evidence="2">AVDCRST_MAG67</strain>
    </source>
</reference>
<dbReference type="EMBL" id="CADCVQ010000077">
    <property type="protein sequence ID" value="CAA9499186.1"/>
    <property type="molecule type" value="Genomic_DNA"/>
</dbReference>
<organism evidence="2">
    <name type="scientific">uncultured Solirubrobacteraceae bacterium</name>
    <dbReference type="NCBI Taxonomy" id="1162706"/>
    <lineage>
        <taxon>Bacteria</taxon>
        <taxon>Bacillati</taxon>
        <taxon>Actinomycetota</taxon>
        <taxon>Thermoleophilia</taxon>
        <taxon>Solirubrobacterales</taxon>
        <taxon>Solirubrobacteraceae</taxon>
        <taxon>environmental samples</taxon>
    </lineage>
</organism>
<feature type="transmembrane region" description="Helical" evidence="1">
    <location>
        <begin position="141"/>
        <end position="160"/>
    </location>
</feature>
<dbReference type="AlphaFoldDB" id="A0A6J4SH22"/>
<accession>A0A6J4SH22</accession>
<sequence length="164" mass="17710">MTPETLVCPNCAEPHPPDERFCRSCNMPLVISGAEALEQPVSARHERARKIDPRYIEGDLVRVAGAMNQAEAEFVQGLLLEEGIPSTLRRTRGFDVPDMLAAGPRDVMVPAAGRDAARDVLLEAEIVRDEPPGDEPAPWRVLAVLLAVLAVGALVVWLGTELAA</sequence>
<dbReference type="SUPFAM" id="SSF54913">
    <property type="entry name" value="GlnB-like"/>
    <property type="match status" value="1"/>
</dbReference>
<keyword evidence="1" id="KW-0812">Transmembrane</keyword>
<name>A0A6J4SH22_9ACTN</name>
<evidence type="ECO:0008006" key="3">
    <source>
        <dbReference type="Google" id="ProtNLM"/>
    </source>
</evidence>